<dbReference type="Proteomes" id="UP000008063">
    <property type="component" value="Unassembled WGS sequence"/>
</dbReference>
<dbReference type="HOGENOM" id="CLU_000384_42_4_1"/>
<organism evidence="2">
    <name type="scientific">Serpula lacrymans var. lacrymans (strain S7.3)</name>
    <name type="common">Dry rot fungus</name>
    <dbReference type="NCBI Taxonomy" id="936435"/>
    <lineage>
        <taxon>Eukaryota</taxon>
        <taxon>Fungi</taxon>
        <taxon>Dikarya</taxon>
        <taxon>Basidiomycota</taxon>
        <taxon>Agaricomycotina</taxon>
        <taxon>Agaricomycetes</taxon>
        <taxon>Agaricomycetidae</taxon>
        <taxon>Boletales</taxon>
        <taxon>Coniophorineae</taxon>
        <taxon>Serpulaceae</taxon>
        <taxon>Serpula</taxon>
    </lineage>
</organism>
<dbReference type="InterPro" id="IPR043502">
    <property type="entry name" value="DNA/RNA_pol_sf"/>
</dbReference>
<gene>
    <name evidence="1" type="ORF">SERLA73DRAFT_24799</name>
</gene>
<accession>F8Q0E8</accession>
<evidence type="ECO:0000313" key="1">
    <source>
        <dbReference type="EMBL" id="EGN97777.1"/>
    </source>
</evidence>
<feature type="non-terminal residue" evidence="1">
    <location>
        <position position="1"/>
    </location>
</feature>
<evidence type="ECO:0000313" key="2">
    <source>
        <dbReference type="Proteomes" id="UP000008063"/>
    </source>
</evidence>
<reference evidence="2" key="1">
    <citation type="journal article" date="2011" name="Science">
        <title>The plant cell wall-decomposing machinery underlies the functional diversity of forest fungi.</title>
        <authorList>
            <person name="Eastwood D.C."/>
            <person name="Floudas D."/>
            <person name="Binder M."/>
            <person name="Majcherczyk A."/>
            <person name="Schneider P."/>
            <person name="Aerts A."/>
            <person name="Asiegbu F.O."/>
            <person name="Baker S.E."/>
            <person name="Barry K."/>
            <person name="Bendiksby M."/>
            <person name="Blumentritt M."/>
            <person name="Coutinho P.M."/>
            <person name="Cullen D."/>
            <person name="de Vries R.P."/>
            <person name="Gathman A."/>
            <person name="Goodell B."/>
            <person name="Henrissat B."/>
            <person name="Ihrmark K."/>
            <person name="Kauserud H."/>
            <person name="Kohler A."/>
            <person name="LaButti K."/>
            <person name="Lapidus A."/>
            <person name="Lavin J.L."/>
            <person name="Lee Y.-H."/>
            <person name="Lindquist E."/>
            <person name="Lilly W."/>
            <person name="Lucas S."/>
            <person name="Morin E."/>
            <person name="Murat C."/>
            <person name="Oguiza J.A."/>
            <person name="Park J."/>
            <person name="Pisabarro A.G."/>
            <person name="Riley R."/>
            <person name="Rosling A."/>
            <person name="Salamov A."/>
            <person name="Schmidt O."/>
            <person name="Schmutz J."/>
            <person name="Skrede I."/>
            <person name="Stenlid J."/>
            <person name="Wiebenga A."/>
            <person name="Xie X."/>
            <person name="Kuees U."/>
            <person name="Hibbett D.S."/>
            <person name="Hoffmeister D."/>
            <person name="Hoegberg N."/>
            <person name="Martin F."/>
            <person name="Grigoriev I.V."/>
            <person name="Watkinson S.C."/>
        </authorList>
    </citation>
    <scope>NUCLEOTIDE SEQUENCE [LARGE SCALE GENOMIC DNA]</scope>
    <source>
        <strain evidence="2">strain S7.3</strain>
    </source>
</reference>
<dbReference type="SUPFAM" id="SSF56672">
    <property type="entry name" value="DNA/RNA polymerases"/>
    <property type="match status" value="1"/>
</dbReference>
<dbReference type="AlphaFoldDB" id="F8Q0E8"/>
<dbReference type="STRING" id="936435.F8Q0E8"/>
<dbReference type="OMA" id="VICTVHH"/>
<name>F8Q0E8_SERL3</name>
<dbReference type="EMBL" id="GL945481">
    <property type="protein sequence ID" value="EGN97777.1"/>
    <property type="molecule type" value="Genomic_DNA"/>
</dbReference>
<sequence length="88" mass="10149">VTMAQKLAEAAGKDRKEGGFEKIVPKHLHQYKDVFDKKEFDTLPERRQWDHAIELIPGDHSLDCKIYPLARGEQEELDAFLKENLESG</sequence>
<protein>
    <submittedName>
        <fullName evidence="1">Uncharacterized protein</fullName>
    </submittedName>
</protein>
<keyword evidence="2" id="KW-1185">Reference proteome</keyword>
<dbReference type="InParanoid" id="F8Q0E8"/>
<feature type="non-terminal residue" evidence="1">
    <location>
        <position position="88"/>
    </location>
</feature>
<proteinExistence type="predicted"/>